<gene>
    <name evidence="8" type="ORF">THII_0662</name>
</gene>
<dbReference type="STRING" id="40754.THII_0662"/>
<dbReference type="Pfam" id="PF00005">
    <property type="entry name" value="ABC_tran"/>
    <property type="match status" value="1"/>
</dbReference>
<dbReference type="OrthoDB" id="9800654at2"/>
<dbReference type="EMBL" id="AP014633">
    <property type="protein sequence ID" value="BAP54959.1"/>
    <property type="molecule type" value="Genomic_DNA"/>
</dbReference>
<dbReference type="PROSITE" id="PS50893">
    <property type="entry name" value="ABC_TRANSPORTER_2"/>
    <property type="match status" value="1"/>
</dbReference>
<dbReference type="NCBIfam" id="NF010061">
    <property type="entry name" value="PRK13538.1"/>
    <property type="match status" value="1"/>
</dbReference>
<dbReference type="KEGG" id="tig:THII_0662"/>
<keyword evidence="3" id="KW-0201">Cytochrome c-type biogenesis</keyword>
<keyword evidence="9" id="KW-1185">Reference proteome</keyword>
<keyword evidence="4" id="KW-0067">ATP-binding</keyword>
<dbReference type="InterPro" id="IPR003439">
    <property type="entry name" value="ABC_transporter-like_ATP-bd"/>
</dbReference>
<feature type="domain" description="ABC transporter" evidence="7">
    <location>
        <begin position="20"/>
        <end position="220"/>
    </location>
</feature>
<evidence type="ECO:0000256" key="6">
    <source>
        <dbReference type="ARBA" id="ARBA00023136"/>
    </source>
</evidence>
<reference evidence="8 9" key="1">
    <citation type="journal article" date="2014" name="ISME J.">
        <title>Ecophysiology of Thioploca ingrica as revealed by the complete genome sequence supplemented with proteomic evidence.</title>
        <authorList>
            <person name="Kojima H."/>
            <person name="Ogura Y."/>
            <person name="Yamamoto N."/>
            <person name="Togashi T."/>
            <person name="Mori H."/>
            <person name="Watanabe T."/>
            <person name="Nemoto F."/>
            <person name="Kurokawa K."/>
            <person name="Hayashi T."/>
            <person name="Fukui M."/>
        </authorList>
    </citation>
    <scope>NUCLEOTIDE SEQUENCE [LARGE SCALE GENOMIC DNA]</scope>
</reference>
<dbReference type="Gene3D" id="3.40.50.300">
    <property type="entry name" value="P-loop containing nucleotide triphosphate hydrolases"/>
    <property type="match status" value="1"/>
</dbReference>
<protein>
    <submittedName>
        <fullName evidence="8">Cytochrome c biogenesis protein CcmA</fullName>
    </submittedName>
</protein>
<dbReference type="PANTHER" id="PTHR43499">
    <property type="entry name" value="ABC TRANSPORTER I FAMILY MEMBER 1"/>
    <property type="match status" value="1"/>
</dbReference>
<dbReference type="SMART" id="SM00382">
    <property type="entry name" value="AAA"/>
    <property type="match status" value="1"/>
</dbReference>
<evidence type="ECO:0000256" key="3">
    <source>
        <dbReference type="ARBA" id="ARBA00022748"/>
    </source>
</evidence>
<dbReference type="GO" id="GO:0005524">
    <property type="term" value="F:ATP binding"/>
    <property type="evidence" value="ECO:0007669"/>
    <property type="project" value="UniProtKB-KW"/>
</dbReference>
<dbReference type="PANTHER" id="PTHR43499:SF1">
    <property type="entry name" value="ABC TRANSPORTER I FAMILY MEMBER 1"/>
    <property type="match status" value="1"/>
</dbReference>
<keyword evidence="6" id="KW-0472">Membrane</keyword>
<evidence type="ECO:0000256" key="2">
    <source>
        <dbReference type="ARBA" id="ARBA00022741"/>
    </source>
</evidence>
<accession>A0A090ADP8</accession>
<dbReference type="PROSITE" id="PS00211">
    <property type="entry name" value="ABC_TRANSPORTER_1"/>
    <property type="match status" value="1"/>
</dbReference>
<evidence type="ECO:0000256" key="1">
    <source>
        <dbReference type="ARBA" id="ARBA00022448"/>
    </source>
</evidence>
<dbReference type="GO" id="GO:0017004">
    <property type="term" value="P:cytochrome complex assembly"/>
    <property type="evidence" value="ECO:0007669"/>
    <property type="project" value="UniProtKB-KW"/>
</dbReference>
<dbReference type="InterPro" id="IPR005895">
    <property type="entry name" value="ABC_transptr_haem_export_CcmA"/>
</dbReference>
<evidence type="ECO:0000256" key="5">
    <source>
        <dbReference type="ARBA" id="ARBA00022967"/>
    </source>
</evidence>
<evidence type="ECO:0000313" key="8">
    <source>
        <dbReference type="EMBL" id="BAP54959.1"/>
    </source>
</evidence>
<dbReference type="Proteomes" id="UP000031623">
    <property type="component" value="Chromosome"/>
</dbReference>
<dbReference type="InterPro" id="IPR017871">
    <property type="entry name" value="ABC_transporter-like_CS"/>
</dbReference>
<keyword evidence="1" id="KW-0813">Transport</keyword>
<proteinExistence type="predicted"/>
<evidence type="ECO:0000259" key="7">
    <source>
        <dbReference type="PROSITE" id="PS50893"/>
    </source>
</evidence>
<dbReference type="GO" id="GO:0022857">
    <property type="term" value="F:transmembrane transporter activity"/>
    <property type="evidence" value="ECO:0007669"/>
    <property type="project" value="InterPro"/>
</dbReference>
<keyword evidence="2" id="KW-0547">Nucleotide-binding</keyword>
<sequence>MNIHRVQLIFNTAYNLTNHLTVTHLQCIRDDRILFDNLNFTLSAGQLLQIEGRNGSGKTSLLRILCGLTLPTEGTVYWQAQDIQAIRSAYYANLIYIGHAPGIKAELTPLENLAMAQAMGCYPTEIPLAEALAQVGLYGFEDVPTRTLSAGQQRRVALARLLLNNAQLWILDEPFTALDKIAINLIENWLEQHAQQGGMAVLTSHHPINCSNTTLLKLDA</sequence>
<name>A0A090ADP8_9GAMM</name>
<dbReference type="SUPFAM" id="SSF52540">
    <property type="entry name" value="P-loop containing nucleoside triphosphate hydrolases"/>
    <property type="match status" value="1"/>
</dbReference>
<dbReference type="NCBIfam" id="TIGR01189">
    <property type="entry name" value="ccmA"/>
    <property type="match status" value="1"/>
</dbReference>
<dbReference type="HOGENOM" id="CLU_000604_1_2_6"/>
<dbReference type="InterPro" id="IPR003593">
    <property type="entry name" value="AAA+_ATPase"/>
</dbReference>
<dbReference type="AlphaFoldDB" id="A0A090ADP8"/>
<evidence type="ECO:0000256" key="4">
    <source>
        <dbReference type="ARBA" id="ARBA00022840"/>
    </source>
</evidence>
<organism evidence="8 9">
    <name type="scientific">Thioploca ingrica</name>
    <dbReference type="NCBI Taxonomy" id="40754"/>
    <lineage>
        <taxon>Bacteria</taxon>
        <taxon>Pseudomonadati</taxon>
        <taxon>Pseudomonadota</taxon>
        <taxon>Gammaproteobacteria</taxon>
        <taxon>Thiotrichales</taxon>
        <taxon>Thiotrichaceae</taxon>
        <taxon>Thioploca</taxon>
    </lineage>
</organism>
<dbReference type="InterPro" id="IPR027417">
    <property type="entry name" value="P-loop_NTPase"/>
</dbReference>
<keyword evidence="5" id="KW-1278">Translocase</keyword>
<dbReference type="GO" id="GO:0016887">
    <property type="term" value="F:ATP hydrolysis activity"/>
    <property type="evidence" value="ECO:0007669"/>
    <property type="project" value="InterPro"/>
</dbReference>
<evidence type="ECO:0000313" key="9">
    <source>
        <dbReference type="Proteomes" id="UP000031623"/>
    </source>
</evidence>